<dbReference type="Pfam" id="PF13560">
    <property type="entry name" value="HTH_31"/>
    <property type="match status" value="1"/>
</dbReference>
<evidence type="ECO:0000313" key="3">
    <source>
        <dbReference type="Proteomes" id="UP000322634"/>
    </source>
</evidence>
<dbReference type="Gene3D" id="1.10.260.40">
    <property type="entry name" value="lambda repressor-like DNA-binding domains"/>
    <property type="match status" value="1"/>
</dbReference>
<dbReference type="SUPFAM" id="SSF47413">
    <property type="entry name" value="lambda repressor-like DNA-binding domains"/>
    <property type="match status" value="1"/>
</dbReference>
<accession>A0A5D0U5R3</accession>
<dbReference type="CDD" id="cd00093">
    <property type="entry name" value="HTH_XRE"/>
    <property type="match status" value="1"/>
</dbReference>
<feature type="domain" description="HTH cro/C1-type" evidence="1">
    <location>
        <begin position="49"/>
        <end position="105"/>
    </location>
</feature>
<name>A0A5D0U5R3_9ACTN</name>
<organism evidence="2 3">
    <name type="scientific">Actinomadura syzygii</name>
    <dbReference type="NCBI Taxonomy" id="1427538"/>
    <lineage>
        <taxon>Bacteria</taxon>
        <taxon>Bacillati</taxon>
        <taxon>Actinomycetota</taxon>
        <taxon>Actinomycetes</taxon>
        <taxon>Streptosporangiales</taxon>
        <taxon>Thermomonosporaceae</taxon>
        <taxon>Actinomadura</taxon>
    </lineage>
</organism>
<evidence type="ECO:0000313" key="2">
    <source>
        <dbReference type="EMBL" id="TYC12962.1"/>
    </source>
</evidence>
<dbReference type="OrthoDB" id="3466567at2"/>
<dbReference type="InterPro" id="IPR001387">
    <property type="entry name" value="Cro/C1-type_HTH"/>
</dbReference>
<dbReference type="Pfam" id="PF19054">
    <property type="entry name" value="DUF5753"/>
    <property type="match status" value="1"/>
</dbReference>
<comment type="caution">
    <text evidence="2">The sequence shown here is derived from an EMBL/GenBank/DDBJ whole genome shotgun (WGS) entry which is preliminary data.</text>
</comment>
<reference evidence="2 3" key="1">
    <citation type="submission" date="2019-08" db="EMBL/GenBank/DDBJ databases">
        <title>Actinomadura sp. nov. CYP1-5 isolated from mountain soil.</title>
        <authorList>
            <person name="Songsumanus A."/>
            <person name="Kuncharoen N."/>
            <person name="Kudo T."/>
            <person name="Yuki M."/>
            <person name="Igarashi Y."/>
            <person name="Tanasupawat S."/>
        </authorList>
    </citation>
    <scope>NUCLEOTIDE SEQUENCE [LARGE SCALE GENOMIC DNA]</scope>
    <source>
        <strain evidence="2 3">GKU157</strain>
    </source>
</reference>
<dbReference type="InterPro" id="IPR043917">
    <property type="entry name" value="DUF5753"/>
</dbReference>
<dbReference type="SMART" id="SM00530">
    <property type="entry name" value="HTH_XRE"/>
    <property type="match status" value="1"/>
</dbReference>
<sequence>MRCTSWEVPVIVGSGVGFVELDSSGGQLVVNRKQLDPTESAAALFGAKLRKLRDKAGLSQSQLADAIGYSNDTISKVETAAQAPSFQLAERLDAHFGTDDQFQELQPLAAKEGIPSFFRPYASLESTANAIRVYESIAVTGLFETEDYARAVLRPGQRTSVLDRAVSTRMARQEILEQEDPPWIVVLMQEATIRKIVGDNEITKAQLARLLDLGKEPNISIRIVPAEAQLFPSSGFTLFGCEGEPEIGFVEGAGGTGRVIELSSHVEQLRQLWDLISSAAMTEMASEALIREVMEGL</sequence>
<dbReference type="GO" id="GO:0003677">
    <property type="term" value="F:DNA binding"/>
    <property type="evidence" value="ECO:0007669"/>
    <property type="project" value="InterPro"/>
</dbReference>
<dbReference type="EMBL" id="VSFF01000008">
    <property type="protein sequence ID" value="TYC12962.1"/>
    <property type="molecule type" value="Genomic_DNA"/>
</dbReference>
<gene>
    <name evidence="2" type="ORF">FXF65_20765</name>
</gene>
<evidence type="ECO:0000259" key="1">
    <source>
        <dbReference type="PROSITE" id="PS50943"/>
    </source>
</evidence>
<dbReference type="InterPro" id="IPR010982">
    <property type="entry name" value="Lambda_DNA-bd_dom_sf"/>
</dbReference>
<protein>
    <submittedName>
        <fullName evidence="2">Helix-turn-helix domain-containing protein</fullName>
    </submittedName>
</protein>
<dbReference type="PROSITE" id="PS50943">
    <property type="entry name" value="HTH_CROC1"/>
    <property type="match status" value="1"/>
</dbReference>
<dbReference type="AlphaFoldDB" id="A0A5D0U5R3"/>
<proteinExistence type="predicted"/>
<keyword evidence="3" id="KW-1185">Reference proteome</keyword>
<dbReference type="Proteomes" id="UP000322634">
    <property type="component" value="Unassembled WGS sequence"/>
</dbReference>